<protein>
    <submittedName>
        <fullName evidence="2">Uncharacterized protein</fullName>
    </submittedName>
</protein>
<name>A0A368H5R9_ANCCA</name>
<organism evidence="2 3">
    <name type="scientific">Ancylostoma caninum</name>
    <name type="common">Dog hookworm</name>
    <dbReference type="NCBI Taxonomy" id="29170"/>
    <lineage>
        <taxon>Eukaryota</taxon>
        <taxon>Metazoa</taxon>
        <taxon>Ecdysozoa</taxon>
        <taxon>Nematoda</taxon>
        <taxon>Chromadorea</taxon>
        <taxon>Rhabditida</taxon>
        <taxon>Rhabditina</taxon>
        <taxon>Rhabditomorpha</taxon>
        <taxon>Strongyloidea</taxon>
        <taxon>Ancylostomatidae</taxon>
        <taxon>Ancylostomatinae</taxon>
        <taxon>Ancylostoma</taxon>
    </lineage>
</organism>
<dbReference type="Pfam" id="PF05867">
    <property type="entry name" value="DUF851"/>
    <property type="match status" value="1"/>
</dbReference>
<keyword evidence="3" id="KW-1185">Reference proteome</keyword>
<dbReference type="OrthoDB" id="5867859at2759"/>
<dbReference type="AlphaFoldDB" id="A0A368H5R9"/>
<comment type="caution">
    <text evidence="2">The sequence shown here is derived from an EMBL/GenBank/DDBJ whole genome shotgun (WGS) entry which is preliminary data.</text>
</comment>
<sequence>MPRRRVRQTGSNFVRSFFETGLEETDTADDLPLNAEVVLEVDEGNIELATAPKIPVILDSFEELRNLQKRDKLFFNKALLFGNTVRSMINLSDMTSVRVGRPTRRSKAKPRFTFPTMRYYYRREKWWRLKGLPYTSKEKDSPQEEASTAKSSEPVRMKPSDRSFAAIAKNRQQEHRRKGEKKGKGKQRKKDDEN</sequence>
<gene>
    <name evidence="2" type="ORF">ANCCAN_03273</name>
</gene>
<reference evidence="2 3" key="1">
    <citation type="submission" date="2014-10" db="EMBL/GenBank/DDBJ databases">
        <title>Draft genome of the hookworm Ancylostoma caninum.</title>
        <authorList>
            <person name="Mitreva M."/>
        </authorList>
    </citation>
    <scope>NUCLEOTIDE SEQUENCE [LARGE SCALE GENOMIC DNA]</scope>
    <source>
        <strain evidence="2 3">Baltimore</strain>
    </source>
</reference>
<feature type="compositionally biased region" description="Basic residues" evidence="1">
    <location>
        <begin position="174"/>
        <end position="188"/>
    </location>
</feature>
<dbReference type="Proteomes" id="UP000252519">
    <property type="component" value="Unassembled WGS sequence"/>
</dbReference>
<evidence type="ECO:0000256" key="1">
    <source>
        <dbReference type="SAM" id="MobiDB-lite"/>
    </source>
</evidence>
<evidence type="ECO:0000313" key="2">
    <source>
        <dbReference type="EMBL" id="RCN50660.1"/>
    </source>
</evidence>
<dbReference type="STRING" id="29170.A0A368H5R9"/>
<evidence type="ECO:0000313" key="3">
    <source>
        <dbReference type="Proteomes" id="UP000252519"/>
    </source>
</evidence>
<accession>A0A368H5R9</accession>
<dbReference type="InterPro" id="IPR008569">
    <property type="entry name" value="DUF851"/>
</dbReference>
<proteinExistence type="predicted"/>
<dbReference type="EMBL" id="JOJR01000021">
    <property type="protein sequence ID" value="RCN50660.1"/>
    <property type="molecule type" value="Genomic_DNA"/>
</dbReference>
<feature type="region of interest" description="Disordered" evidence="1">
    <location>
        <begin position="137"/>
        <end position="194"/>
    </location>
</feature>